<reference evidence="1" key="2">
    <citation type="journal article" date="2022" name="New Phytol.">
        <title>Evolutionary transition to the ectomycorrhizal habit in the genomes of a hyperdiverse lineage of mushroom-forming fungi.</title>
        <authorList>
            <person name="Looney B."/>
            <person name="Miyauchi S."/>
            <person name="Morin E."/>
            <person name="Drula E."/>
            <person name="Courty P.E."/>
            <person name="Kohler A."/>
            <person name="Kuo A."/>
            <person name="LaButti K."/>
            <person name="Pangilinan J."/>
            <person name="Lipzen A."/>
            <person name="Riley R."/>
            <person name="Andreopoulos W."/>
            <person name="He G."/>
            <person name="Johnson J."/>
            <person name="Nolan M."/>
            <person name="Tritt A."/>
            <person name="Barry K.W."/>
            <person name="Grigoriev I.V."/>
            <person name="Nagy L.G."/>
            <person name="Hibbett D."/>
            <person name="Henrissat B."/>
            <person name="Matheny P.B."/>
            <person name="Labbe J."/>
            <person name="Martin F.M."/>
        </authorList>
    </citation>
    <scope>NUCLEOTIDE SEQUENCE</scope>
    <source>
        <strain evidence="1">HHB10654</strain>
    </source>
</reference>
<dbReference type="Proteomes" id="UP000814140">
    <property type="component" value="Unassembled WGS sequence"/>
</dbReference>
<comment type="caution">
    <text evidence="1">The sequence shown here is derived from an EMBL/GenBank/DDBJ whole genome shotgun (WGS) entry which is preliminary data.</text>
</comment>
<reference evidence="1" key="1">
    <citation type="submission" date="2021-03" db="EMBL/GenBank/DDBJ databases">
        <authorList>
            <consortium name="DOE Joint Genome Institute"/>
            <person name="Ahrendt S."/>
            <person name="Looney B.P."/>
            <person name="Miyauchi S."/>
            <person name="Morin E."/>
            <person name="Drula E."/>
            <person name="Courty P.E."/>
            <person name="Chicoki N."/>
            <person name="Fauchery L."/>
            <person name="Kohler A."/>
            <person name="Kuo A."/>
            <person name="Labutti K."/>
            <person name="Pangilinan J."/>
            <person name="Lipzen A."/>
            <person name="Riley R."/>
            <person name="Andreopoulos W."/>
            <person name="He G."/>
            <person name="Johnson J."/>
            <person name="Barry K.W."/>
            <person name="Grigoriev I.V."/>
            <person name="Nagy L."/>
            <person name="Hibbett D."/>
            <person name="Henrissat B."/>
            <person name="Matheny P.B."/>
            <person name="Labbe J."/>
            <person name="Martin F."/>
        </authorList>
    </citation>
    <scope>NUCLEOTIDE SEQUENCE</scope>
    <source>
        <strain evidence="1">HHB10654</strain>
    </source>
</reference>
<name>A0ACB8TG72_9AGAM</name>
<keyword evidence="2" id="KW-1185">Reference proteome</keyword>
<accession>A0ACB8TG72</accession>
<evidence type="ECO:0000313" key="1">
    <source>
        <dbReference type="EMBL" id="KAI0067417.1"/>
    </source>
</evidence>
<protein>
    <submittedName>
        <fullName evidence="1">Uncharacterized protein</fullName>
    </submittedName>
</protein>
<sequence>MSSPLLSATPLQAADLSATTSTIHNLAQPRCYQCRRPLSDTLWKSCPSCREKGREKSKIANLRAKEKKAARAQLVSHEMAAAAASSVRTAVAMKKRKLADEGQTVDFTWVTPSSNKPGKQSGSADKNTPQKRKDHHGEPDEYLSSTDALAALSGELESARVSSHVATDLLDFRLVYAIVADPFIDNKQRVDQVVRSLRDIGLRFSVTFTPLAPGHSRYARPRSVTERRRCKCLKENSEAVPAASTSDAPGQLKRKQSDLAQWLMKAGDTHPQATSSSGKCGGYIYISSEYDSSHPAGIRGQRIVVTVVHKSSR</sequence>
<gene>
    <name evidence="1" type="ORF">BV25DRAFT_1099219</name>
</gene>
<organism evidence="1 2">
    <name type="scientific">Artomyces pyxidatus</name>
    <dbReference type="NCBI Taxonomy" id="48021"/>
    <lineage>
        <taxon>Eukaryota</taxon>
        <taxon>Fungi</taxon>
        <taxon>Dikarya</taxon>
        <taxon>Basidiomycota</taxon>
        <taxon>Agaricomycotina</taxon>
        <taxon>Agaricomycetes</taxon>
        <taxon>Russulales</taxon>
        <taxon>Auriscalpiaceae</taxon>
        <taxon>Artomyces</taxon>
    </lineage>
</organism>
<dbReference type="EMBL" id="MU277190">
    <property type="protein sequence ID" value="KAI0067417.1"/>
    <property type="molecule type" value="Genomic_DNA"/>
</dbReference>
<proteinExistence type="predicted"/>
<evidence type="ECO:0000313" key="2">
    <source>
        <dbReference type="Proteomes" id="UP000814140"/>
    </source>
</evidence>